<reference evidence="5" key="1">
    <citation type="journal article" date="2019" name="Int. J. Syst. Evol. Microbiol.">
        <title>The Global Catalogue of Microorganisms (GCM) 10K type strain sequencing project: providing services to taxonomists for standard genome sequencing and annotation.</title>
        <authorList>
            <consortium name="The Broad Institute Genomics Platform"/>
            <consortium name="The Broad Institute Genome Sequencing Center for Infectious Disease"/>
            <person name="Wu L."/>
            <person name="Ma J."/>
        </authorList>
    </citation>
    <scope>NUCLEOTIDE SEQUENCE [LARGE SCALE GENOMIC DNA]</scope>
    <source>
        <strain evidence="5">JCM 11574</strain>
    </source>
</reference>
<dbReference type="EMBL" id="BAAAVM010000014">
    <property type="protein sequence ID" value="GAA3128710.1"/>
    <property type="molecule type" value="Genomic_DNA"/>
</dbReference>
<dbReference type="SUPFAM" id="SSF55797">
    <property type="entry name" value="PR-1-like"/>
    <property type="match status" value="1"/>
</dbReference>
<proteinExistence type="predicted"/>
<feature type="region of interest" description="Disordered" evidence="1">
    <location>
        <begin position="197"/>
        <end position="219"/>
    </location>
</feature>
<dbReference type="PROSITE" id="PS51257">
    <property type="entry name" value="PROKAR_LIPOPROTEIN"/>
    <property type="match status" value="1"/>
</dbReference>
<protein>
    <recommendedName>
        <fullName evidence="3">SCP domain-containing protein</fullName>
    </recommendedName>
</protein>
<dbReference type="RefSeq" id="WP_345047999.1">
    <property type="nucleotide sequence ID" value="NZ_BAAAVM010000014.1"/>
</dbReference>
<dbReference type="PANTHER" id="PTHR31157">
    <property type="entry name" value="SCP DOMAIN-CONTAINING PROTEIN"/>
    <property type="match status" value="1"/>
</dbReference>
<gene>
    <name evidence="4" type="ORF">GCM10010521_13800</name>
</gene>
<accession>A0ABP6MYZ8</accession>
<comment type="caution">
    <text evidence="4">The sequence shown here is derived from an EMBL/GenBank/DDBJ whole genome shotgun (WGS) entry which is preliminary data.</text>
</comment>
<feature type="compositionally biased region" description="Polar residues" evidence="1">
    <location>
        <begin position="206"/>
        <end position="215"/>
    </location>
</feature>
<feature type="signal peptide" evidence="2">
    <location>
        <begin position="1"/>
        <end position="31"/>
    </location>
</feature>
<keyword evidence="2" id="KW-0732">Signal</keyword>
<dbReference type="Gene3D" id="3.40.33.10">
    <property type="entry name" value="CAP"/>
    <property type="match status" value="1"/>
</dbReference>
<organism evidence="4 5">
    <name type="scientific">Streptomyces rameus</name>
    <dbReference type="NCBI Taxonomy" id="68261"/>
    <lineage>
        <taxon>Bacteria</taxon>
        <taxon>Bacillati</taxon>
        <taxon>Actinomycetota</taxon>
        <taxon>Actinomycetes</taxon>
        <taxon>Kitasatosporales</taxon>
        <taxon>Streptomycetaceae</taxon>
        <taxon>Streptomyces</taxon>
    </lineage>
</organism>
<dbReference type="InterPro" id="IPR014044">
    <property type="entry name" value="CAP_dom"/>
</dbReference>
<dbReference type="Pfam" id="PF00188">
    <property type="entry name" value="CAP"/>
    <property type="match status" value="1"/>
</dbReference>
<dbReference type="InterPro" id="IPR035940">
    <property type="entry name" value="CAP_sf"/>
</dbReference>
<dbReference type="CDD" id="cd05379">
    <property type="entry name" value="CAP_bacterial"/>
    <property type="match status" value="1"/>
</dbReference>
<evidence type="ECO:0000259" key="3">
    <source>
        <dbReference type="Pfam" id="PF00188"/>
    </source>
</evidence>
<dbReference type="PANTHER" id="PTHR31157:SF1">
    <property type="entry name" value="SCP DOMAIN-CONTAINING PROTEIN"/>
    <property type="match status" value="1"/>
</dbReference>
<evidence type="ECO:0000313" key="4">
    <source>
        <dbReference type="EMBL" id="GAA3128710.1"/>
    </source>
</evidence>
<evidence type="ECO:0000256" key="1">
    <source>
        <dbReference type="SAM" id="MobiDB-lite"/>
    </source>
</evidence>
<feature type="chain" id="PRO_5045668150" description="SCP domain-containing protein" evidence="2">
    <location>
        <begin position="32"/>
        <end position="286"/>
    </location>
</feature>
<keyword evidence="5" id="KW-1185">Reference proteome</keyword>
<feature type="domain" description="SCP" evidence="3">
    <location>
        <begin position="169"/>
        <end position="282"/>
    </location>
</feature>
<feature type="compositionally biased region" description="Low complexity" evidence="1">
    <location>
        <begin position="91"/>
        <end position="161"/>
    </location>
</feature>
<dbReference type="Proteomes" id="UP001500893">
    <property type="component" value="Unassembled WGS sequence"/>
</dbReference>
<evidence type="ECO:0000313" key="5">
    <source>
        <dbReference type="Proteomes" id="UP001500893"/>
    </source>
</evidence>
<name>A0ABP6MYZ8_9ACTN</name>
<evidence type="ECO:0000256" key="2">
    <source>
        <dbReference type="SAM" id="SignalP"/>
    </source>
</evidence>
<feature type="region of interest" description="Disordered" evidence="1">
    <location>
        <begin position="48"/>
        <end position="161"/>
    </location>
</feature>
<sequence length="286" mass="29307">MGQHRKTKHYRRIVITAAAIGAVGVPSVALACSEWPYGTQGQSQAAVPSAPVVPWQPPAGHHPSNGYETALPQTAVPQSATAPQTAIPQSATAPQTAVPEATAPAAPRVRVRPSAKQTVAAPRPARTAAPSAPRPTAAPALPTSASAAPAAPSTPKPTATASGVTAEILRLVNAERGQAGCQPLVLNSTLSKAAQAHSADMAAHQNMSHTGSDGSSPGDRITRAGYTWSSYGENVAYGYSTAQQVMDGWMSSPGHRANILNCGFKEIGVGLAQPGSYWTQDFGTAR</sequence>
<feature type="compositionally biased region" description="Polar residues" evidence="1">
    <location>
        <begin position="71"/>
        <end position="90"/>
    </location>
</feature>